<evidence type="ECO:0000313" key="8">
    <source>
        <dbReference type="EMBL" id="CAF4455403.1"/>
    </source>
</evidence>
<evidence type="ECO:0000313" key="4">
    <source>
        <dbReference type="EMBL" id="CAF3640886.1"/>
    </source>
</evidence>
<evidence type="ECO:0000313" key="3">
    <source>
        <dbReference type="EMBL" id="CAF3429139.1"/>
    </source>
</evidence>
<dbReference type="OrthoDB" id="10346813at2759"/>
<accession>A0A820G5Q4</accession>
<dbReference type="AlphaFoldDB" id="A0A820G5Q4"/>
<organism evidence="6 11">
    <name type="scientific">Rotaria socialis</name>
    <dbReference type="NCBI Taxonomy" id="392032"/>
    <lineage>
        <taxon>Eukaryota</taxon>
        <taxon>Metazoa</taxon>
        <taxon>Spiralia</taxon>
        <taxon>Gnathifera</taxon>
        <taxon>Rotifera</taxon>
        <taxon>Eurotatoria</taxon>
        <taxon>Bdelloidea</taxon>
        <taxon>Philodinida</taxon>
        <taxon>Philodinidae</taxon>
        <taxon>Rotaria</taxon>
    </lineage>
</organism>
<dbReference type="Proteomes" id="UP000663838">
    <property type="component" value="Unassembled WGS sequence"/>
</dbReference>
<dbReference type="Proteomes" id="UP000663862">
    <property type="component" value="Unassembled WGS sequence"/>
</dbReference>
<dbReference type="Proteomes" id="UP000663873">
    <property type="component" value="Unassembled WGS sequence"/>
</dbReference>
<evidence type="ECO:0000313" key="7">
    <source>
        <dbReference type="EMBL" id="CAF4446592.1"/>
    </source>
</evidence>
<dbReference type="EMBL" id="CAJOBS010000716">
    <property type="protein sequence ID" value="CAF4630739.1"/>
    <property type="molecule type" value="Genomic_DNA"/>
</dbReference>
<evidence type="ECO:0000313" key="12">
    <source>
        <dbReference type="Proteomes" id="UP000663873"/>
    </source>
</evidence>
<name>A0A820G5Q4_9BILA</name>
<dbReference type="Proteomes" id="UP000663825">
    <property type="component" value="Unassembled WGS sequence"/>
</dbReference>
<dbReference type="EMBL" id="CAJNYT010004172">
    <property type="protein sequence ID" value="CAF3640886.1"/>
    <property type="molecule type" value="Genomic_DNA"/>
</dbReference>
<dbReference type="Proteomes" id="UP000663872">
    <property type="component" value="Unassembled WGS sequence"/>
</dbReference>
<sequence>MAVNNTNHTMNFSSQKTRSLTGAFPQNSISLSSPNSPSNSGNLNSSLSHGRQLWNMAVENIHEREKTPPTSSSSVVNDPIGWCNLTKR</sequence>
<keyword evidence="12" id="KW-1185">Reference proteome</keyword>
<dbReference type="EMBL" id="CAJNXB010004169">
    <property type="protein sequence ID" value="CAF3361408.1"/>
    <property type="molecule type" value="Genomic_DNA"/>
</dbReference>
<reference evidence="6" key="1">
    <citation type="submission" date="2021-02" db="EMBL/GenBank/DDBJ databases">
        <authorList>
            <person name="Nowell W R."/>
        </authorList>
    </citation>
    <scope>NUCLEOTIDE SEQUENCE</scope>
</reference>
<comment type="caution">
    <text evidence="6">The sequence shown here is derived from an EMBL/GenBank/DDBJ whole genome shotgun (WGS) entry which is preliminary data.</text>
</comment>
<dbReference type="EMBL" id="CAJNYU010001355">
    <property type="protein sequence ID" value="CAF3429139.1"/>
    <property type="molecule type" value="Genomic_DNA"/>
</dbReference>
<dbReference type="EMBL" id="CAJOBQ010001102">
    <property type="protein sequence ID" value="CAF4455403.1"/>
    <property type="molecule type" value="Genomic_DNA"/>
</dbReference>
<feature type="compositionally biased region" description="Low complexity" evidence="1">
    <location>
        <begin position="27"/>
        <end position="48"/>
    </location>
</feature>
<dbReference type="EMBL" id="CAJOBR010000208">
    <property type="protein sequence ID" value="CAF4481192.1"/>
    <property type="molecule type" value="Genomic_DNA"/>
</dbReference>
<evidence type="ECO:0000313" key="10">
    <source>
        <dbReference type="EMBL" id="CAF4630739.1"/>
    </source>
</evidence>
<evidence type="ECO:0000313" key="9">
    <source>
        <dbReference type="EMBL" id="CAF4481192.1"/>
    </source>
</evidence>
<dbReference type="Proteomes" id="UP000663848">
    <property type="component" value="Unassembled WGS sequence"/>
</dbReference>
<protein>
    <submittedName>
        <fullName evidence="6">Uncharacterized protein</fullName>
    </submittedName>
</protein>
<evidence type="ECO:0000313" key="6">
    <source>
        <dbReference type="EMBL" id="CAF4272793.1"/>
    </source>
</evidence>
<feature type="compositionally biased region" description="Polar residues" evidence="1">
    <location>
        <begin position="1"/>
        <end position="26"/>
    </location>
</feature>
<evidence type="ECO:0000313" key="11">
    <source>
        <dbReference type="Proteomes" id="UP000663851"/>
    </source>
</evidence>
<evidence type="ECO:0000313" key="2">
    <source>
        <dbReference type="EMBL" id="CAF3361408.1"/>
    </source>
</evidence>
<evidence type="ECO:0000256" key="1">
    <source>
        <dbReference type="SAM" id="MobiDB-lite"/>
    </source>
</evidence>
<gene>
    <name evidence="3" type="ORF">FME351_LOCUS11655</name>
    <name evidence="4" type="ORF">GRG538_LOCUS24666</name>
    <name evidence="6" type="ORF">HFQ381_LOCUS11783</name>
    <name evidence="5" type="ORF">LUA448_LOCUS32533</name>
    <name evidence="9" type="ORF">QYT958_LOCUS3047</name>
    <name evidence="2" type="ORF">TIS948_LOCUS24210</name>
    <name evidence="10" type="ORF">TOA249_LOCUS12581</name>
    <name evidence="8" type="ORF">TSG867_LOCUS17338</name>
    <name evidence="7" type="ORF">UJA718_LOCUS22483</name>
</gene>
<proteinExistence type="predicted"/>
<evidence type="ECO:0000313" key="5">
    <source>
        <dbReference type="EMBL" id="CAF3642573.1"/>
    </source>
</evidence>
<dbReference type="EMBL" id="CAJOBP010004639">
    <property type="protein sequence ID" value="CAF4446592.1"/>
    <property type="molecule type" value="Genomic_DNA"/>
</dbReference>
<dbReference type="EMBL" id="CAJOBO010000689">
    <property type="protein sequence ID" value="CAF4272793.1"/>
    <property type="molecule type" value="Genomic_DNA"/>
</dbReference>
<feature type="region of interest" description="Disordered" evidence="1">
    <location>
        <begin position="1"/>
        <end position="78"/>
    </location>
</feature>
<dbReference type="EMBL" id="CAJNYD010004845">
    <property type="protein sequence ID" value="CAF3642573.1"/>
    <property type="molecule type" value="Genomic_DNA"/>
</dbReference>
<dbReference type="Proteomes" id="UP000663851">
    <property type="component" value="Unassembled WGS sequence"/>
</dbReference>
<dbReference type="Proteomes" id="UP000663833">
    <property type="component" value="Unassembled WGS sequence"/>
</dbReference>
<dbReference type="Proteomes" id="UP000663869">
    <property type="component" value="Unassembled WGS sequence"/>
</dbReference>